<name>A0A0F0L0L1_9MICO</name>
<keyword evidence="4" id="KW-0500">Molybdenum</keyword>
<feature type="chain" id="PRO_5038423482" evidence="5">
    <location>
        <begin position="24"/>
        <end position="269"/>
    </location>
</feature>
<reference evidence="6 7" key="1">
    <citation type="submission" date="2015-02" db="EMBL/GenBank/DDBJ databases">
        <title>Draft genome sequences of ten Microbacterium spp. with emphasis on heavy metal contaminated environments.</title>
        <authorList>
            <person name="Corretto E."/>
        </authorList>
    </citation>
    <scope>NUCLEOTIDE SEQUENCE [LARGE SCALE GENOMIC DNA]</scope>
    <source>
        <strain evidence="6 7">DSM 23848</strain>
    </source>
</reference>
<dbReference type="GO" id="GO:0046872">
    <property type="term" value="F:metal ion binding"/>
    <property type="evidence" value="ECO:0007669"/>
    <property type="project" value="UniProtKB-KW"/>
</dbReference>
<feature type="binding site" evidence="4">
    <location>
        <position position="56"/>
    </location>
    <ligand>
        <name>molybdate</name>
        <dbReference type="ChEBI" id="CHEBI:36264"/>
    </ligand>
</feature>
<evidence type="ECO:0000313" key="6">
    <source>
        <dbReference type="EMBL" id="KJL26653.1"/>
    </source>
</evidence>
<dbReference type="RefSeq" id="WP_045249612.1">
    <property type="nucleotide sequence ID" value="NZ_CP099706.1"/>
</dbReference>
<dbReference type="OrthoDB" id="9785015at2"/>
<proteinExistence type="inferred from homology"/>
<accession>A0A0F0L0L1</accession>
<comment type="caution">
    <text evidence="6">The sequence shown here is derived from an EMBL/GenBank/DDBJ whole genome shotgun (WGS) entry which is preliminary data.</text>
</comment>
<evidence type="ECO:0000256" key="2">
    <source>
        <dbReference type="ARBA" id="ARBA00022723"/>
    </source>
</evidence>
<keyword evidence="3 5" id="KW-0732">Signal</keyword>
<dbReference type="GO" id="GO:0015689">
    <property type="term" value="P:molybdate ion transport"/>
    <property type="evidence" value="ECO:0007669"/>
    <property type="project" value="InterPro"/>
</dbReference>
<evidence type="ECO:0000313" key="7">
    <source>
        <dbReference type="Proteomes" id="UP000033448"/>
    </source>
</evidence>
<evidence type="ECO:0000256" key="5">
    <source>
        <dbReference type="SAM" id="SignalP"/>
    </source>
</evidence>
<feature type="binding site" evidence="4">
    <location>
        <position position="205"/>
    </location>
    <ligand>
        <name>molybdate</name>
        <dbReference type="ChEBI" id="CHEBI:36264"/>
    </ligand>
</feature>
<gene>
    <name evidence="6" type="primary">modA</name>
    <name evidence="6" type="ORF">RL72_00872</name>
</gene>
<dbReference type="Proteomes" id="UP000033448">
    <property type="component" value="Unassembled WGS sequence"/>
</dbReference>
<dbReference type="AlphaFoldDB" id="A0A0F0L0L1"/>
<dbReference type="PIRSF" id="PIRSF004846">
    <property type="entry name" value="ModA"/>
    <property type="match status" value="1"/>
</dbReference>
<feature type="signal peptide" evidence="5">
    <location>
        <begin position="1"/>
        <end position="23"/>
    </location>
</feature>
<dbReference type="SUPFAM" id="SSF53850">
    <property type="entry name" value="Periplasmic binding protein-like II"/>
    <property type="match status" value="1"/>
</dbReference>
<feature type="binding site" evidence="4">
    <location>
        <position position="85"/>
    </location>
    <ligand>
        <name>molybdate</name>
        <dbReference type="ChEBI" id="CHEBI:36264"/>
    </ligand>
</feature>
<dbReference type="PANTHER" id="PTHR30632">
    <property type="entry name" value="MOLYBDATE-BINDING PERIPLASMIC PROTEIN"/>
    <property type="match status" value="1"/>
</dbReference>
<keyword evidence="7" id="KW-1185">Reference proteome</keyword>
<keyword evidence="2 4" id="KW-0479">Metal-binding</keyword>
<dbReference type="GO" id="GO:0030973">
    <property type="term" value="F:molybdate ion binding"/>
    <property type="evidence" value="ECO:0007669"/>
    <property type="project" value="TreeGrafter"/>
</dbReference>
<organism evidence="6 7">
    <name type="scientific">Microbacterium azadirachtae</name>
    <dbReference type="NCBI Taxonomy" id="582680"/>
    <lineage>
        <taxon>Bacteria</taxon>
        <taxon>Bacillati</taxon>
        <taxon>Actinomycetota</taxon>
        <taxon>Actinomycetes</taxon>
        <taxon>Micrococcales</taxon>
        <taxon>Microbacteriaceae</taxon>
        <taxon>Microbacterium</taxon>
    </lineage>
</organism>
<dbReference type="InterPro" id="IPR006311">
    <property type="entry name" value="TAT_signal"/>
</dbReference>
<dbReference type="PROSITE" id="PS51318">
    <property type="entry name" value="TAT"/>
    <property type="match status" value="1"/>
</dbReference>
<dbReference type="Pfam" id="PF13531">
    <property type="entry name" value="SBP_bac_11"/>
    <property type="match status" value="1"/>
</dbReference>
<dbReference type="EMBL" id="JYIT01000062">
    <property type="protein sequence ID" value="KJL26653.1"/>
    <property type="molecule type" value="Genomic_DNA"/>
</dbReference>
<evidence type="ECO:0000256" key="3">
    <source>
        <dbReference type="ARBA" id="ARBA00022729"/>
    </source>
</evidence>
<dbReference type="InterPro" id="IPR050682">
    <property type="entry name" value="ModA/WtpA"/>
</dbReference>
<comment type="similarity">
    <text evidence="1">Belongs to the bacterial solute-binding protein ModA family.</text>
</comment>
<dbReference type="PANTHER" id="PTHR30632:SF0">
    <property type="entry name" value="SULFATE-BINDING PROTEIN"/>
    <property type="match status" value="1"/>
</dbReference>
<dbReference type="InterPro" id="IPR005950">
    <property type="entry name" value="ModA"/>
</dbReference>
<dbReference type="PATRIC" id="fig|582680.7.peg.902"/>
<evidence type="ECO:0000256" key="1">
    <source>
        <dbReference type="ARBA" id="ARBA00009175"/>
    </source>
</evidence>
<sequence>MTRTRLRLAALAATALAATLALAACSPAAPASTPTPTPTGSASAASGELTVFAAASLSKAFDQITAEFEAENPKVHVNPITYDGSSTLATQIIEGAPVDVFASADQKNMDKVAQAGLAGPAPVFTTNVLQIAVAPGNPRKVKDLASLADPGLKVVLCAPAVPCGNAAKTLLDAAGATVTPVSEEQNVSAVLAKVKAGEADAGLVYTTDVKAAGSAVTGVAIAGAEKAVNKYPITVLKASKNPEAAAAFQAFVLSDKGRRILTGLGFGGE</sequence>
<evidence type="ECO:0000256" key="4">
    <source>
        <dbReference type="PIRSR" id="PIRSR004846-1"/>
    </source>
</evidence>
<dbReference type="NCBIfam" id="TIGR01256">
    <property type="entry name" value="modA"/>
    <property type="match status" value="1"/>
</dbReference>
<protein>
    <submittedName>
        <fullName evidence="6">Molybdate-binding periplasmic protein</fullName>
    </submittedName>
</protein>
<dbReference type="PROSITE" id="PS51257">
    <property type="entry name" value="PROKAR_LIPOPROTEIN"/>
    <property type="match status" value="1"/>
</dbReference>
<feature type="binding site" evidence="4">
    <location>
        <position position="187"/>
    </location>
    <ligand>
        <name>molybdate</name>
        <dbReference type="ChEBI" id="CHEBI:36264"/>
    </ligand>
</feature>
<dbReference type="Gene3D" id="3.40.190.10">
    <property type="entry name" value="Periplasmic binding protein-like II"/>
    <property type="match status" value="2"/>
</dbReference>